<organism evidence="2 3">
    <name type="scientific">Cyclocybe aegerita</name>
    <name type="common">Black poplar mushroom</name>
    <name type="synonym">Agrocybe aegerita</name>
    <dbReference type="NCBI Taxonomy" id="1973307"/>
    <lineage>
        <taxon>Eukaryota</taxon>
        <taxon>Fungi</taxon>
        <taxon>Dikarya</taxon>
        <taxon>Basidiomycota</taxon>
        <taxon>Agaricomycotina</taxon>
        <taxon>Agaricomycetes</taxon>
        <taxon>Agaricomycetidae</taxon>
        <taxon>Agaricales</taxon>
        <taxon>Agaricineae</taxon>
        <taxon>Bolbitiaceae</taxon>
        <taxon>Cyclocybe</taxon>
    </lineage>
</organism>
<keyword evidence="1" id="KW-0472">Membrane</keyword>
<evidence type="ECO:0000313" key="2">
    <source>
        <dbReference type="EMBL" id="CAA7269398.1"/>
    </source>
</evidence>
<name>A0A8S0WB52_CYCAE</name>
<feature type="transmembrane region" description="Helical" evidence="1">
    <location>
        <begin position="56"/>
        <end position="82"/>
    </location>
</feature>
<reference evidence="2 3" key="1">
    <citation type="submission" date="2020-01" db="EMBL/GenBank/DDBJ databases">
        <authorList>
            <person name="Gupta K D."/>
        </authorList>
    </citation>
    <scope>NUCLEOTIDE SEQUENCE [LARGE SCALE GENOMIC DNA]</scope>
</reference>
<dbReference type="EMBL" id="CACVBS010000078">
    <property type="protein sequence ID" value="CAA7269398.1"/>
    <property type="molecule type" value="Genomic_DNA"/>
</dbReference>
<evidence type="ECO:0000256" key="1">
    <source>
        <dbReference type="SAM" id="Phobius"/>
    </source>
</evidence>
<sequence>MSRAEFDREHKLVTSYLFPPFALAGARLSIAFYILVTLVFQLAWESTKDDSIDSFFSYFTNLTFIGLCAYFFASGVQTFFYARSPISDYPLQSWPRILRYLHVLLLSTIATFPLLVTIVYWALLASSSTFATPYIAWSNISKHALNTVFALFEVTLTSIGPMPWIDLPATLVMLGGYLGVAYITHATQGIYTYSFLDPKKQGAKLAAYIVGIAVGQIVIFVVVLGIIHLRERFTVHKSIKNLAKY</sequence>
<dbReference type="PANTHER" id="PTHR12242">
    <property type="entry name" value="OS02G0130600 PROTEIN-RELATED"/>
    <property type="match status" value="1"/>
</dbReference>
<feature type="transmembrane region" description="Helical" evidence="1">
    <location>
        <begin position="205"/>
        <end position="227"/>
    </location>
</feature>
<keyword evidence="3" id="KW-1185">Reference proteome</keyword>
<feature type="transmembrane region" description="Helical" evidence="1">
    <location>
        <begin position="21"/>
        <end position="44"/>
    </location>
</feature>
<accession>A0A8S0WB52</accession>
<dbReference type="OrthoDB" id="419711at2759"/>
<proteinExistence type="predicted"/>
<dbReference type="PANTHER" id="PTHR12242:SF1">
    <property type="entry name" value="MYND-TYPE DOMAIN-CONTAINING PROTEIN"/>
    <property type="match status" value="1"/>
</dbReference>
<keyword evidence="1" id="KW-1133">Transmembrane helix</keyword>
<dbReference type="AlphaFoldDB" id="A0A8S0WB52"/>
<protein>
    <submittedName>
        <fullName evidence="2">Uncharacterized protein</fullName>
    </submittedName>
</protein>
<keyword evidence="1" id="KW-0812">Transmembrane</keyword>
<dbReference type="Proteomes" id="UP000467700">
    <property type="component" value="Unassembled WGS sequence"/>
</dbReference>
<feature type="transmembrane region" description="Helical" evidence="1">
    <location>
        <begin position="167"/>
        <end position="185"/>
    </location>
</feature>
<feature type="transmembrane region" description="Helical" evidence="1">
    <location>
        <begin position="103"/>
        <end position="123"/>
    </location>
</feature>
<dbReference type="GO" id="GO:0016020">
    <property type="term" value="C:membrane"/>
    <property type="evidence" value="ECO:0007669"/>
    <property type="project" value="TreeGrafter"/>
</dbReference>
<evidence type="ECO:0000313" key="3">
    <source>
        <dbReference type="Proteomes" id="UP000467700"/>
    </source>
</evidence>
<gene>
    <name evidence="2" type="ORF">AAE3_LOCUS11622</name>
</gene>
<comment type="caution">
    <text evidence="2">The sequence shown here is derived from an EMBL/GenBank/DDBJ whole genome shotgun (WGS) entry which is preliminary data.</text>
</comment>